<dbReference type="AlphaFoldDB" id="A0A5C3QL59"/>
<dbReference type="EMBL" id="ML178823">
    <property type="protein sequence ID" value="TFL01890.1"/>
    <property type="molecule type" value="Genomic_DNA"/>
</dbReference>
<gene>
    <name evidence="2" type="ORF">BDV98DRAFT_43498</name>
</gene>
<reference evidence="2 3" key="1">
    <citation type="journal article" date="2019" name="Nat. Ecol. Evol.">
        <title>Megaphylogeny resolves global patterns of mushroom evolution.</title>
        <authorList>
            <person name="Varga T."/>
            <person name="Krizsan K."/>
            <person name="Foldi C."/>
            <person name="Dima B."/>
            <person name="Sanchez-Garcia M."/>
            <person name="Sanchez-Ramirez S."/>
            <person name="Szollosi G.J."/>
            <person name="Szarkandi J.G."/>
            <person name="Papp V."/>
            <person name="Albert L."/>
            <person name="Andreopoulos W."/>
            <person name="Angelini C."/>
            <person name="Antonin V."/>
            <person name="Barry K.W."/>
            <person name="Bougher N.L."/>
            <person name="Buchanan P."/>
            <person name="Buyck B."/>
            <person name="Bense V."/>
            <person name="Catcheside P."/>
            <person name="Chovatia M."/>
            <person name="Cooper J."/>
            <person name="Damon W."/>
            <person name="Desjardin D."/>
            <person name="Finy P."/>
            <person name="Geml J."/>
            <person name="Haridas S."/>
            <person name="Hughes K."/>
            <person name="Justo A."/>
            <person name="Karasinski D."/>
            <person name="Kautmanova I."/>
            <person name="Kiss B."/>
            <person name="Kocsube S."/>
            <person name="Kotiranta H."/>
            <person name="LaButti K.M."/>
            <person name="Lechner B.E."/>
            <person name="Liimatainen K."/>
            <person name="Lipzen A."/>
            <person name="Lukacs Z."/>
            <person name="Mihaltcheva S."/>
            <person name="Morgado L.N."/>
            <person name="Niskanen T."/>
            <person name="Noordeloos M.E."/>
            <person name="Ohm R.A."/>
            <person name="Ortiz-Santana B."/>
            <person name="Ovrebo C."/>
            <person name="Racz N."/>
            <person name="Riley R."/>
            <person name="Savchenko A."/>
            <person name="Shiryaev A."/>
            <person name="Soop K."/>
            <person name="Spirin V."/>
            <person name="Szebenyi C."/>
            <person name="Tomsovsky M."/>
            <person name="Tulloss R.E."/>
            <person name="Uehling J."/>
            <person name="Grigoriev I.V."/>
            <person name="Vagvolgyi C."/>
            <person name="Papp T."/>
            <person name="Martin F.M."/>
            <person name="Miettinen O."/>
            <person name="Hibbett D.S."/>
            <person name="Nagy L.G."/>
        </authorList>
    </citation>
    <scope>NUCLEOTIDE SEQUENCE [LARGE SCALE GENOMIC DNA]</scope>
    <source>
        <strain evidence="2 3">CBS 309.79</strain>
    </source>
</reference>
<keyword evidence="1" id="KW-0472">Membrane</keyword>
<keyword evidence="3" id="KW-1185">Reference proteome</keyword>
<evidence type="ECO:0000256" key="1">
    <source>
        <dbReference type="SAM" id="Phobius"/>
    </source>
</evidence>
<organism evidence="2 3">
    <name type="scientific">Pterulicium gracile</name>
    <dbReference type="NCBI Taxonomy" id="1884261"/>
    <lineage>
        <taxon>Eukaryota</taxon>
        <taxon>Fungi</taxon>
        <taxon>Dikarya</taxon>
        <taxon>Basidiomycota</taxon>
        <taxon>Agaricomycotina</taxon>
        <taxon>Agaricomycetes</taxon>
        <taxon>Agaricomycetidae</taxon>
        <taxon>Agaricales</taxon>
        <taxon>Pleurotineae</taxon>
        <taxon>Pterulaceae</taxon>
        <taxon>Pterulicium</taxon>
    </lineage>
</organism>
<evidence type="ECO:0000313" key="2">
    <source>
        <dbReference type="EMBL" id="TFL01890.1"/>
    </source>
</evidence>
<evidence type="ECO:0000313" key="3">
    <source>
        <dbReference type="Proteomes" id="UP000305067"/>
    </source>
</evidence>
<dbReference type="Proteomes" id="UP000305067">
    <property type="component" value="Unassembled WGS sequence"/>
</dbReference>
<keyword evidence="1" id="KW-0812">Transmembrane</keyword>
<name>A0A5C3QL59_9AGAR</name>
<proteinExistence type="predicted"/>
<keyword evidence="1" id="KW-1133">Transmembrane helix</keyword>
<feature type="transmembrane region" description="Helical" evidence="1">
    <location>
        <begin position="18"/>
        <end position="38"/>
    </location>
</feature>
<protein>
    <submittedName>
        <fullName evidence="2">Uncharacterized protein</fullName>
    </submittedName>
</protein>
<sequence>MTLMFLDLYSISPNYPHPVQLCVLLFIPIVALGPIILLDQHLEGPILTLRALRIRALNDLSYYLIVSPRSPQTLKVSPAWWKLVRSSVDGIWISHPLPYNNRFAARMIFI</sequence>
<accession>A0A5C3QL59</accession>